<feature type="region of interest" description="Disordered" evidence="1">
    <location>
        <begin position="61"/>
        <end position="87"/>
    </location>
</feature>
<dbReference type="SMART" id="SM00343">
    <property type="entry name" value="ZnF_C2HC"/>
    <property type="match status" value="1"/>
</dbReference>
<name>A0A9Q4IJ91_9CORY</name>
<dbReference type="RefSeq" id="WP_269028649.1">
    <property type="nucleotide sequence ID" value="NZ_JANRML010000086.1"/>
</dbReference>
<dbReference type="EMBL" id="JANRML010000086">
    <property type="protein sequence ID" value="MCZ2221961.1"/>
    <property type="molecule type" value="Genomic_DNA"/>
</dbReference>
<evidence type="ECO:0000259" key="2">
    <source>
        <dbReference type="PROSITE" id="PS50158"/>
    </source>
</evidence>
<gene>
    <name evidence="3" type="ORF">NUW87_11430</name>
</gene>
<dbReference type="InterPro" id="IPR036875">
    <property type="entry name" value="Znf_CCHC_sf"/>
</dbReference>
<comment type="caution">
    <text evidence="3">The sequence shown here is derived from an EMBL/GenBank/DDBJ whole genome shotgun (WGS) entry which is preliminary data.</text>
</comment>
<accession>A0A9Q4IJ91</accession>
<dbReference type="Gene3D" id="4.10.60.10">
    <property type="entry name" value="Zinc finger, CCHC-type"/>
    <property type="match status" value="1"/>
</dbReference>
<protein>
    <submittedName>
        <fullName evidence="3">Zinc finger domain-containing protein</fullName>
    </submittedName>
</protein>
<dbReference type="Pfam" id="PF00098">
    <property type="entry name" value="zf-CCHC"/>
    <property type="match status" value="1"/>
</dbReference>
<evidence type="ECO:0000256" key="1">
    <source>
        <dbReference type="SAM" id="MobiDB-lite"/>
    </source>
</evidence>
<dbReference type="InterPro" id="IPR001878">
    <property type="entry name" value="Znf_CCHC"/>
</dbReference>
<dbReference type="PROSITE" id="PS50158">
    <property type="entry name" value="ZF_CCHC"/>
    <property type="match status" value="1"/>
</dbReference>
<dbReference type="GO" id="GO:0008270">
    <property type="term" value="F:zinc ion binding"/>
    <property type="evidence" value="ECO:0007669"/>
    <property type="project" value="InterPro"/>
</dbReference>
<sequence length="139" mass="15711">MEGHSTDALFARGRSQERNRSNFLSGRSKSKGRSKSPGKFGKVCWRCGKEGHYKKQCRYKVEKKKGSEESSSTEEKTSKEGGDVNLASSSTHVDHEAWLVDSGASFHMIPHREWFCKYERYDGGNVFLGDDSTNRIIGR</sequence>
<evidence type="ECO:0000313" key="4">
    <source>
        <dbReference type="Proteomes" id="UP001071110"/>
    </source>
</evidence>
<dbReference type="InterPro" id="IPR054722">
    <property type="entry name" value="PolX-like_BBD"/>
</dbReference>
<organism evidence="3 4">
    <name type="scientific">Corynebacterium pilbarense</name>
    <dbReference type="NCBI Taxonomy" id="1288393"/>
    <lineage>
        <taxon>Bacteria</taxon>
        <taxon>Bacillati</taxon>
        <taxon>Actinomycetota</taxon>
        <taxon>Actinomycetes</taxon>
        <taxon>Mycobacteriales</taxon>
        <taxon>Corynebacteriaceae</taxon>
        <taxon>Corynebacterium</taxon>
    </lineage>
</organism>
<dbReference type="GO" id="GO:0003676">
    <property type="term" value="F:nucleic acid binding"/>
    <property type="evidence" value="ECO:0007669"/>
    <property type="project" value="InterPro"/>
</dbReference>
<proteinExistence type="predicted"/>
<dbReference type="SUPFAM" id="SSF57756">
    <property type="entry name" value="Retrovirus zinc finger-like domains"/>
    <property type="match status" value="1"/>
</dbReference>
<feature type="domain" description="CCHC-type" evidence="2">
    <location>
        <begin position="44"/>
        <end position="58"/>
    </location>
</feature>
<keyword evidence="4" id="KW-1185">Reference proteome</keyword>
<dbReference type="AlphaFoldDB" id="A0A9Q4IJ91"/>
<dbReference type="Proteomes" id="UP001071110">
    <property type="component" value="Unassembled WGS sequence"/>
</dbReference>
<evidence type="ECO:0000313" key="3">
    <source>
        <dbReference type="EMBL" id="MCZ2221961.1"/>
    </source>
</evidence>
<feature type="region of interest" description="Disordered" evidence="1">
    <location>
        <begin position="1"/>
        <end position="44"/>
    </location>
</feature>
<reference evidence="3" key="1">
    <citation type="submission" date="2022-08" db="EMBL/GenBank/DDBJ databases">
        <title>Corynebacterium sp. nov., isolated from clinical breast specimens.</title>
        <authorList>
            <person name="Zhang T."/>
        </authorList>
    </citation>
    <scope>NUCLEOTIDE SEQUENCE</scope>
    <source>
        <strain evidence="3">CCUG 57942</strain>
    </source>
</reference>
<feature type="compositionally biased region" description="Basic and acidic residues" evidence="1">
    <location>
        <begin position="64"/>
        <end position="82"/>
    </location>
</feature>
<dbReference type="Pfam" id="PF22936">
    <property type="entry name" value="Pol_BBD"/>
    <property type="match status" value="1"/>
</dbReference>